<evidence type="ECO:0000259" key="3">
    <source>
        <dbReference type="Pfam" id="PF00294"/>
    </source>
</evidence>
<dbReference type="Proteomes" id="UP000839631">
    <property type="component" value="Unassembled WGS sequence"/>
</dbReference>
<dbReference type="GO" id="GO:0005829">
    <property type="term" value="C:cytosol"/>
    <property type="evidence" value="ECO:0007669"/>
    <property type="project" value="TreeGrafter"/>
</dbReference>
<dbReference type="GO" id="GO:0016301">
    <property type="term" value="F:kinase activity"/>
    <property type="evidence" value="ECO:0007669"/>
    <property type="project" value="UniProtKB-KW"/>
</dbReference>
<dbReference type="EMBL" id="AAAGSE010000078">
    <property type="protein sequence ID" value="EAC0790362.1"/>
    <property type="molecule type" value="Genomic_DNA"/>
</dbReference>
<dbReference type="PANTHER" id="PTHR10584">
    <property type="entry name" value="SUGAR KINASE"/>
    <property type="match status" value="1"/>
</dbReference>
<organism evidence="4">
    <name type="scientific">Salmonella enterica subsp. enterica serovar Java</name>
    <dbReference type="NCBI Taxonomy" id="224729"/>
    <lineage>
        <taxon>Bacteria</taxon>
        <taxon>Pseudomonadati</taxon>
        <taxon>Pseudomonadota</taxon>
        <taxon>Gammaproteobacteria</taxon>
        <taxon>Enterobacterales</taxon>
        <taxon>Enterobacteriaceae</taxon>
        <taxon>Salmonella</taxon>
    </lineage>
</organism>
<dbReference type="PROSITE" id="PS00584">
    <property type="entry name" value="PFKB_KINASES_2"/>
    <property type="match status" value="1"/>
</dbReference>
<protein>
    <submittedName>
        <fullName evidence="4">Ribokinase</fullName>
    </submittedName>
</protein>
<reference evidence="4" key="1">
    <citation type="submission" date="2018-09" db="EMBL/GenBank/DDBJ databases">
        <authorList>
            <person name="Ashton P.M."/>
            <person name="Dallman T."/>
            <person name="Nair S."/>
            <person name="De Pinna E."/>
            <person name="Peters T."/>
            <person name="Grant K."/>
        </authorList>
    </citation>
    <scope>NUCLEOTIDE SEQUENCE [LARGE SCALE GENOMIC DNA]</scope>
    <source>
        <strain evidence="4">412099</strain>
    </source>
</reference>
<keyword evidence="2 4" id="KW-0418">Kinase</keyword>
<proteinExistence type="predicted"/>
<dbReference type="AlphaFoldDB" id="A0A3Z6QTN5"/>
<comment type="caution">
    <text evidence="4">The sequence shown here is derived from an EMBL/GenBank/DDBJ whole genome shotgun (WGS) entry which is preliminary data.</text>
</comment>
<dbReference type="InterPro" id="IPR011611">
    <property type="entry name" value="PfkB_dom"/>
</dbReference>
<dbReference type="Gene3D" id="3.40.1190.20">
    <property type="match status" value="1"/>
</dbReference>
<dbReference type="SUPFAM" id="SSF53613">
    <property type="entry name" value="Ribokinase-like"/>
    <property type="match status" value="1"/>
</dbReference>
<name>A0A3Z6QTN5_SALEB</name>
<dbReference type="InterPro" id="IPR002173">
    <property type="entry name" value="Carboh/pur_kinase_PfkB_CS"/>
</dbReference>
<dbReference type="PANTHER" id="PTHR10584:SF166">
    <property type="entry name" value="RIBOKINASE"/>
    <property type="match status" value="1"/>
</dbReference>
<sequence>MFNIFKENIPTKPVVIIGAAFADMIINIDKLPYSGDDISAREGGIQIGGCAFNVARALARLELNPIAAIPVGCGEWGDRVEREMRDEGLNVILRHPVYDNGWCLAIVESSKERTFITIEGCEQYWTADMLENIPLPDNSIIYVSGYELTSDILCKWILKLSFPHKLFIDFGPKLVDFSRKKIQALLQKKPILTLNRTELNIMSNTLNIREDKPLKAAKVLSDKYDIEIICRFDSEGACVFEPGKDIDVIPACKVKVHDTIAAGDSHCAGVIAGMAYDMGLSEATKLGNEVAAIVVSRPGAGGAPYRHEFLSFINKTI</sequence>
<dbReference type="InterPro" id="IPR029056">
    <property type="entry name" value="Ribokinase-like"/>
</dbReference>
<evidence type="ECO:0000256" key="1">
    <source>
        <dbReference type="ARBA" id="ARBA00022679"/>
    </source>
</evidence>
<feature type="domain" description="Carbohydrate kinase PfkB" evidence="3">
    <location>
        <begin position="14"/>
        <end position="301"/>
    </location>
</feature>
<evidence type="ECO:0000256" key="2">
    <source>
        <dbReference type="ARBA" id="ARBA00022777"/>
    </source>
</evidence>
<evidence type="ECO:0000313" key="4">
    <source>
        <dbReference type="EMBL" id="EAC0790362.1"/>
    </source>
</evidence>
<accession>A0A3Z6QTN5</accession>
<dbReference type="Pfam" id="PF00294">
    <property type="entry name" value="PfkB"/>
    <property type="match status" value="1"/>
</dbReference>
<gene>
    <name evidence="4" type="ORF">D6K54_27270</name>
</gene>
<keyword evidence="1" id="KW-0808">Transferase</keyword>